<evidence type="ECO:0000313" key="2">
    <source>
        <dbReference type="EMBL" id="MPC91747.1"/>
    </source>
</evidence>
<sequence>MVTSRTSVSCRCRGTAAEDLDNSASTLSVGVSHGDPVPSHCPMPRQEPRTLSWPLGERRRYLA</sequence>
<reference evidence="2 3" key="1">
    <citation type="submission" date="2019-05" db="EMBL/GenBank/DDBJ databases">
        <title>Another draft genome of Portunus trituberculatus and its Hox gene families provides insights of decapod evolution.</title>
        <authorList>
            <person name="Jeong J.-H."/>
            <person name="Song I."/>
            <person name="Kim S."/>
            <person name="Choi T."/>
            <person name="Kim D."/>
            <person name="Ryu S."/>
            <person name="Kim W."/>
        </authorList>
    </citation>
    <scope>NUCLEOTIDE SEQUENCE [LARGE SCALE GENOMIC DNA]</scope>
    <source>
        <tissue evidence="2">Muscle</tissue>
    </source>
</reference>
<keyword evidence="3" id="KW-1185">Reference proteome</keyword>
<accession>A0A5B7JEG0</accession>
<proteinExistence type="predicted"/>
<organism evidence="2 3">
    <name type="scientific">Portunus trituberculatus</name>
    <name type="common">Swimming crab</name>
    <name type="synonym">Neptunus trituberculatus</name>
    <dbReference type="NCBI Taxonomy" id="210409"/>
    <lineage>
        <taxon>Eukaryota</taxon>
        <taxon>Metazoa</taxon>
        <taxon>Ecdysozoa</taxon>
        <taxon>Arthropoda</taxon>
        <taxon>Crustacea</taxon>
        <taxon>Multicrustacea</taxon>
        <taxon>Malacostraca</taxon>
        <taxon>Eumalacostraca</taxon>
        <taxon>Eucarida</taxon>
        <taxon>Decapoda</taxon>
        <taxon>Pleocyemata</taxon>
        <taxon>Brachyura</taxon>
        <taxon>Eubrachyura</taxon>
        <taxon>Portunoidea</taxon>
        <taxon>Portunidae</taxon>
        <taxon>Portuninae</taxon>
        <taxon>Portunus</taxon>
    </lineage>
</organism>
<evidence type="ECO:0000313" key="3">
    <source>
        <dbReference type="Proteomes" id="UP000324222"/>
    </source>
</evidence>
<dbReference type="AlphaFoldDB" id="A0A5B7JEG0"/>
<dbReference type="Proteomes" id="UP000324222">
    <property type="component" value="Unassembled WGS sequence"/>
</dbReference>
<feature type="region of interest" description="Disordered" evidence="1">
    <location>
        <begin position="29"/>
        <end position="63"/>
    </location>
</feature>
<protein>
    <submittedName>
        <fullName evidence="2">Uncharacterized protein</fullName>
    </submittedName>
</protein>
<name>A0A5B7JEG0_PORTR</name>
<gene>
    <name evidence="2" type="ORF">E2C01_086804</name>
</gene>
<evidence type="ECO:0000256" key="1">
    <source>
        <dbReference type="SAM" id="MobiDB-lite"/>
    </source>
</evidence>
<comment type="caution">
    <text evidence="2">The sequence shown here is derived from an EMBL/GenBank/DDBJ whole genome shotgun (WGS) entry which is preliminary data.</text>
</comment>
<dbReference type="EMBL" id="VSRR010088813">
    <property type="protein sequence ID" value="MPC91747.1"/>
    <property type="molecule type" value="Genomic_DNA"/>
</dbReference>